<dbReference type="AlphaFoldDB" id="D8T284"/>
<dbReference type="InParanoid" id="D8T284"/>
<gene>
    <name evidence="2" type="ORF">SELMODRAFT_447775</name>
</gene>
<feature type="compositionally biased region" description="Low complexity" evidence="1">
    <location>
        <begin position="136"/>
        <end position="154"/>
    </location>
</feature>
<dbReference type="STRING" id="88036.D8T284"/>
<sequence>MGALVAKTGCQILDSRLSSYCFVMRLYNGEWKDSPLDAAMDLLATSKVLDGHRAALLRIGRPAVVRALADLQRMLEASIDESKKLKMVDTKKESKLLQATSRKAFVIMCWANQLGDGIACFAALVETEKERRAESTESTVATATTTTRTTTKAVLSAAGD</sequence>
<dbReference type="PANTHER" id="PTHR15555:SF0">
    <property type="entry name" value="ZINC FINGER HIT DOMAIN-CONTAINING PROTEIN 2"/>
    <property type="match status" value="1"/>
</dbReference>
<evidence type="ECO:0000313" key="2">
    <source>
        <dbReference type="EMBL" id="EFJ09217.1"/>
    </source>
</evidence>
<dbReference type="Proteomes" id="UP000001514">
    <property type="component" value="Unassembled WGS sequence"/>
</dbReference>
<keyword evidence="3" id="KW-1185">Reference proteome</keyword>
<evidence type="ECO:0000256" key="1">
    <source>
        <dbReference type="SAM" id="MobiDB-lite"/>
    </source>
</evidence>
<dbReference type="EMBL" id="GL377665">
    <property type="protein sequence ID" value="EFJ09217.1"/>
    <property type="molecule type" value="Genomic_DNA"/>
</dbReference>
<name>D8T284_SELML</name>
<evidence type="ECO:0000313" key="3">
    <source>
        <dbReference type="Proteomes" id="UP000001514"/>
    </source>
</evidence>
<dbReference type="eggNOG" id="KOG4317">
    <property type="taxonomic scope" value="Eukaryota"/>
</dbReference>
<accession>D8T284</accession>
<dbReference type="KEGG" id="smo:SELMODRAFT_447775"/>
<protein>
    <submittedName>
        <fullName evidence="2">Uncharacterized protein</fullName>
    </submittedName>
</protein>
<proteinExistence type="predicted"/>
<dbReference type="InterPro" id="IPR039646">
    <property type="entry name" value="ZNHIT2"/>
</dbReference>
<dbReference type="HOGENOM" id="CLU_1655180_0_0_1"/>
<dbReference type="PANTHER" id="PTHR15555">
    <property type="entry name" value="ZINC FINGER HIT DOMAIN CONTAINING PROTEIN 2 PROTEIN FON -RELATED"/>
    <property type="match status" value="1"/>
</dbReference>
<organism evidence="3">
    <name type="scientific">Selaginella moellendorffii</name>
    <name type="common">Spikemoss</name>
    <dbReference type="NCBI Taxonomy" id="88036"/>
    <lineage>
        <taxon>Eukaryota</taxon>
        <taxon>Viridiplantae</taxon>
        <taxon>Streptophyta</taxon>
        <taxon>Embryophyta</taxon>
        <taxon>Tracheophyta</taxon>
        <taxon>Lycopodiopsida</taxon>
        <taxon>Selaginellales</taxon>
        <taxon>Selaginellaceae</taxon>
        <taxon>Selaginella</taxon>
    </lineage>
</organism>
<dbReference type="Gramene" id="EFJ09217">
    <property type="protein sequence ID" value="EFJ09217"/>
    <property type="gene ID" value="SELMODRAFT_447775"/>
</dbReference>
<feature type="region of interest" description="Disordered" evidence="1">
    <location>
        <begin position="132"/>
        <end position="160"/>
    </location>
</feature>
<reference evidence="2 3" key="1">
    <citation type="journal article" date="2011" name="Science">
        <title>The Selaginella genome identifies genetic changes associated with the evolution of vascular plants.</title>
        <authorList>
            <person name="Banks J.A."/>
            <person name="Nishiyama T."/>
            <person name="Hasebe M."/>
            <person name="Bowman J.L."/>
            <person name="Gribskov M."/>
            <person name="dePamphilis C."/>
            <person name="Albert V.A."/>
            <person name="Aono N."/>
            <person name="Aoyama T."/>
            <person name="Ambrose B.A."/>
            <person name="Ashton N.W."/>
            <person name="Axtell M.J."/>
            <person name="Barker E."/>
            <person name="Barker M.S."/>
            <person name="Bennetzen J.L."/>
            <person name="Bonawitz N.D."/>
            <person name="Chapple C."/>
            <person name="Cheng C."/>
            <person name="Correa L.G."/>
            <person name="Dacre M."/>
            <person name="DeBarry J."/>
            <person name="Dreyer I."/>
            <person name="Elias M."/>
            <person name="Engstrom E.M."/>
            <person name="Estelle M."/>
            <person name="Feng L."/>
            <person name="Finet C."/>
            <person name="Floyd S.K."/>
            <person name="Frommer W.B."/>
            <person name="Fujita T."/>
            <person name="Gramzow L."/>
            <person name="Gutensohn M."/>
            <person name="Harholt J."/>
            <person name="Hattori M."/>
            <person name="Heyl A."/>
            <person name="Hirai T."/>
            <person name="Hiwatashi Y."/>
            <person name="Ishikawa M."/>
            <person name="Iwata M."/>
            <person name="Karol K.G."/>
            <person name="Koehler B."/>
            <person name="Kolukisaoglu U."/>
            <person name="Kubo M."/>
            <person name="Kurata T."/>
            <person name="Lalonde S."/>
            <person name="Li K."/>
            <person name="Li Y."/>
            <person name="Litt A."/>
            <person name="Lyons E."/>
            <person name="Manning G."/>
            <person name="Maruyama T."/>
            <person name="Michael T.P."/>
            <person name="Mikami K."/>
            <person name="Miyazaki S."/>
            <person name="Morinaga S."/>
            <person name="Murata T."/>
            <person name="Mueller-Roeber B."/>
            <person name="Nelson D.R."/>
            <person name="Obara M."/>
            <person name="Oguri Y."/>
            <person name="Olmstead R.G."/>
            <person name="Onodera N."/>
            <person name="Petersen B.L."/>
            <person name="Pils B."/>
            <person name="Prigge M."/>
            <person name="Rensing S.A."/>
            <person name="Riano-Pachon D.M."/>
            <person name="Roberts A.W."/>
            <person name="Sato Y."/>
            <person name="Scheller H.V."/>
            <person name="Schulz B."/>
            <person name="Schulz C."/>
            <person name="Shakirov E.V."/>
            <person name="Shibagaki N."/>
            <person name="Shinohara N."/>
            <person name="Shippen D.E."/>
            <person name="Soerensen I."/>
            <person name="Sotooka R."/>
            <person name="Sugimoto N."/>
            <person name="Sugita M."/>
            <person name="Sumikawa N."/>
            <person name="Tanurdzic M."/>
            <person name="Theissen G."/>
            <person name="Ulvskov P."/>
            <person name="Wakazuki S."/>
            <person name="Weng J.K."/>
            <person name="Willats W.W."/>
            <person name="Wipf D."/>
            <person name="Wolf P.G."/>
            <person name="Yang L."/>
            <person name="Zimmer A.D."/>
            <person name="Zhu Q."/>
            <person name="Mitros T."/>
            <person name="Hellsten U."/>
            <person name="Loque D."/>
            <person name="Otillar R."/>
            <person name="Salamov A."/>
            <person name="Schmutz J."/>
            <person name="Shapiro H."/>
            <person name="Lindquist E."/>
            <person name="Lucas S."/>
            <person name="Rokhsar D."/>
            <person name="Grigoriev I.V."/>
        </authorList>
    </citation>
    <scope>NUCLEOTIDE SEQUENCE [LARGE SCALE GENOMIC DNA]</scope>
</reference>